<name>A0A6A3A0B1_HIBSY</name>
<protein>
    <submittedName>
        <fullName evidence="2">Uncharacterized protein</fullName>
    </submittedName>
</protein>
<evidence type="ECO:0000256" key="1">
    <source>
        <dbReference type="SAM" id="MobiDB-lite"/>
    </source>
</evidence>
<reference evidence="2" key="1">
    <citation type="submission" date="2019-09" db="EMBL/GenBank/DDBJ databases">
        <title>Draft genome information of white flower Hibiscus syriacus.</title>
        <authorList>
            <person name="Kim Y.-M."/>
        </authorList>
    </citation>
    <scope>NUCLEOTIDE SEQUENCE [LARGE SCALE GENOMIC DNA]</scope>
    <source>
        <strain evidence="2">YM2019G1</strain>
    </source>
</reference>
<sequence length="201" mass="22719">MEGQGEYVRLGANKYRERQPIGTAAQTQDAKDYKEPPPAPLTTVRARRVKLMVLLQGRHSRIRRHFLVLLRYCSNRDGCRQISNQVYDSGDPGHRLGFRWHDLLLSTAPRHFSSLDNNFGHRNGINPDRSLGAAYLQGASIERPLDILVGPFSEKHWQLCTPNSDKGHPFQVQISLDGGNRWFICVICDVSFSSTMNGFGV</sequence>
<dbReference type="AlphaFoldDB" id="A0A6A3A0B1"/>
<comment type="caution">
    <text evidence="2">The sequence shown here is derived from an EMBL/GenBank/DDBJ whole genome shotgun (WGS) entry which is preliminary data.</text>
</comment>
<evidence type="ECO:0000313" key="2">
    <source>
        <dbReference type="EMBL" id="KAE8697714.1"/>
    </source>
</evidence>
<gene>
    <name evidence="2" type="ORF">F3Y22_tig00110610pilonHSYRG00141</name>
</gene>
<dbReference type="EMBL" id="VEPZ02001049">
    <property type="protein sequence ID" value="KAE8697714.1"/>
    <property type="molecule type" value="Genomic_DNA"/>
</dbReference>
<dbReference type="Proteomes" id="UP000436088">
    <property type="component" value="Unassembled WGS sequence"/>
</dbReference>
<proteinExistence type="predicted"/>
<organism evidence="2 3">
    <name type="scientific">Hibiscus syriacus</name>
    <name type="common">Rose of Sharon</name>
    <dbReference type="NCBI Taxonomy" id="106335"/>
    <lineage>
        <taxon>Eukaryota</taxon>
        <taxon>Viridiplantae</taxon>
        <taxon>Streptophyta</taxon>
        <taxon>Embryophyta</taxon>
        <taxon>Tracheophyta</taxon>
        <taxon>Spermatophyta</taxon>
        <taxon>Magnoliopsida</taxon>
        <taxon>eudicotyledons</taxon>
        <taxon>Gunneridae</taxon>
        <taxon>Pentapetalae</taxon>
        <taxon>rosids</taxon>
        <taxon>malvids</taxon>
        <taxon>Malvales</taxon>
        <taxon>Malvaceae</taxon>
        <taxon>Malvoideae</taxon>
        <taxon>Hibiscus</taxon>
    </lineage>
</organism>
<evidence type="ECO:0000313" key="3">
    <source>
        <dbReference type="Proteomes" id="UP000436088"/>
    </source>
</evidence>
<feature type="region of interest" description="Disordered" evidence="1">
    <location>
        <begin position="18"/>
        <end position="40"/>
    </location>
</feature>
<keyword evidence="3" id="KW-1185">Reference proteome</keyword>
<accession>A0A6A3A0B1</accession>